<evidence type="ECO:0000313" key="4">
    <source>
        <dbReference type="EMBL" id="RKQ93066.1"/>
    </source>
</evidence>
<dbReference type="PANTHER" id="PTHR13847:SF289">
    <property type="entry name" value="GLYCINE OXIDASE"/>
    <property type="match status" value="1"/>
</dbReference>
<dbReference type="SUPFAM" id="SSF54373">
    <property type="entry name" value="FAD-linked reductases, C-terminal domain"/>
    <property type="match status" value="1"/>
</dbReference>
<name>A0A660LFJ6_9ACTN</name>
<evidence type="ECO:0000259" key="3">
    <source>
        <dbReference type="Pfam" id="PF01266"/>
    </source>
</evidence>
<dbReference type="InterPro" id="IPR006076">
    <property type="entry name" value="FAD-dep_OxRdtase"/>
</dbReference>
<feature type="domain" description="FAD dependent oxidoreductase" evidence="3">
    <location>
        <begin position="4"/>
        <end position="383"/>
    </location>
</feature>
<dbReference type="SUPFAM" id="SSF51905">
    <property type="entry name" value="FAD/NAD(P)-binding domain"/>
    <property type="match status" value="1"/>
</dbReference>
<feature type="region of interest" description="Disordered" evidence="2">
    <location>
        <begin position="410"/>
        <end position="435"/>
    </location>
</feature>
<comment type="caution">
    <text evidence="4">The sequence shown here is derived from an EMBL/GenBank/DDBJ whole genome shotgun (WGS) entry which is preliminary data.</text>
</comment>
<accession>A0A660LFJ6</accession>
<dbReference type="Gene3D" id="3.50.50.60">
    <property type="entry name" value="FAD/NAD(P)-binding domain"/>
    <property type="match status" value="2"/>
</dbReference>
<dbReference type="Gene3D" id="3.30.9.10">
    <property type="entry name" value="D-Amino Acid Oxidase, subunit A, domain 2"/>
    <property type="match status" value="1"/>
</dbReference>
<evidence type="ECO:0000256" key="1">
    <source>
        <dbReference type="ARBA" id="ARBA00023002"/>
    </source>
</evidence>
<gene>
    <name evidence="4" type="ORF">C8N24_2926</name>
</gene>
<evidence type="ECO:0000313" key="5">
    <source>
        <dbReference type="Proteomes" id="UP000278962"/>
    </source>
</evidence>
<protein>
    <submittedName>
        <fullName evidence="4">D-amino-acid dehydrogenase</fullName>
    </submittedName>
</protein>
<evidence type="ECO:0000256" key="2">
    <source>
        <dbReference type="SAM" id="MobiDB-lite"/>
    </source>
</evidence>
<dbReference type="OrthoDB" id="9806257at2"/>
<dbReference type="PANTHER" id="PTHR13847">
    <property type="entry name" value="SARCOSINE DEHYDROGENASE-RELATED"/>
    <property type="match status" value="1"/>
</dbReference>
<dbReference type="Pfam" id="PF01266">
    <property type="entry name" value="DAO"/>
    <property type="match status" value="1"/>
</dbReference>
<dbReference type="RefSeq" id="WP_121250855.1">
    <property type="nucleotide sequence ID" value="NZ_RBIL01000001.1"/>
</dbReference>
<sequence>MSFDVAIVGGGVIGAMTALELAEQGASVVVLERGAELAWGCSAGNAGIVGASHVLPLATPAAVRDGLRWMLRPDSPFFVRPRLGVVPWLTRFVAAATPAQVERSTQTLQAMATRSAARHAELARAGLDAGYRQGGLLDVFRSRPAFDAARAGAGEALTPREVAALAPQLGPGIAGGLYHREEAHCDPLRFVLALGAWAAALGVSIRTRTEVLGVRREGRRVLALQTTQGELAVDEVVVAAGVWTGRLARELDLALPLEGGKGYHVDVEAQPGDPSLPIWLHEHRVVVTPYGSRVRLAGTMELTGTDQRIDQRRVDAIVQAATRALPALATRPPVHVWRGLRPCTPDGLPVIGRVPGVDNVTLATGHGMWGLQLAPVTAELVAAIIRAQPPELPLAPLRADRFDPPWRAVTARERGTPASAGAPGAPAPPPAARTR</sequence>
<dbReference type="EMBL" id="RBIL01000001">
    <property type="protein sequence ID" value="RKQ93066.1"/>
    <property type="molecule type" value="Genomic_DNA"/>
</dbReference>
<keyword evidence="5" id="KW-1185">Reference proteome</keyword>
<reference evidence="4 5" key="1">
    <citation type="submission" date="2018-10" db="EMBL/GenBank/DDBJ databases">
        <title>Genomic Encyclopedia of Archaeal and Bacterial Type Strains, Phase II (KMG-II): from individual species to whole genera.</title>
        <authorList>
            <person name="Goeker M."/>
        </authorList>
    </citation>
    <scope>NUCLEOTIDE SEQUENCE [LARGE SCALE GENOMIC DNA]</scope>
    <source>
        <strain evidence="4 5">DSM 14954</strain>
    </source>
</reference>
<organism evidence="4 5">
    <name type="scientific">Solirubrobacter pauli</name>
    <dbReference type="NCBI Taxonomy" id="166793"/>
    <lineage>
        <taxon>Bacteria</taxon>
        <taxon>Bacillati</taxon>
        <taxon>Actinomycetota</taxon>
        <taxon>Thermoleophilia</taxon>
        <taxon>Solirubrobacterales</taxon>
        <taxon>Solirubrobacteraceae</taxon>
        <taxon>Solirubrobacter</taxon>
    </lineage>
</organism>
<dbReference type="InterPro" id="IPR036188">
    <property type="entry name" value="FAD/NAD-bd_sf"/>
</dbReference>
<dbReference type="AlphaFoldDB" id="A0A660LFJ6"/>
<keyword evidence="1" id="KW-0560">Oxidoreductase</keyword>
<dbReference type="Proteomes" id="UP000278962">
    <property type="component" value="Unassembled WGS sequence"/>
</dbReference>
<proteinExistence type="predicted"/>
<dbReference type="GO" id="GO:0016491">
    <property type="term" value="F:oxidoreductase activity"/>
    <property type="evidence" value="ECO:0007669"/>
    <property type="project" value="UniProtKB-KW"/>
</dbReference>
<dbReference type="GO" id="GO:0005737">
    <property type="term" value="C:cytoplasm"/>
    <property type="evidence" value="ECO:0007669"/>
    <property type="project" value="TreeGrafter"/>
</dbReference>
<feature type="compositionally biased region" description="Pro residues" evidence="2">
    <location>
        <begin position="425"/>
        <end position="435"/>
    </location>
</feature>